<dbReference type="EMBL" id="HBUF01359349">
    <property type="protein sequence ID" value="CAG6719770.1"/>
    <property type="molecule type" value="Transcribed_RNA"/>
</dbReference>
<keyword evidence="1" id="KW-0812">Transmembrane</keyword>
<organism evidence="2">
    <name type="scientific">Cacopsylla melanoneura</name>
    <dbReference type="NCBI Taxonomy" id="428564"/>
    <lineage>
        <taxon>Eukaryota</taxon>
        <taxon>Metazoa</taxon>
        <taxon>Ecdysozoa</taxon>
        <taxon>Arthropoda</taxon>
        <taxon>Hexapoda</taxon>
        <taxon>Insecta</taxon>
        <taxon>Pterygota</taxon>
        <taxon>Neoptera</taxon>
        <taxon>Paraneoptera</taxon>
        <taxon>Hemiptera</taxon>
        <taxon>Sternorrhyncha</taxon>
        <taxon>Psylloidea</taxon>
        <taxon>Psyllidae</taxon>
        <taxon>Psyllinae</taxon>
        <taxon>Cacopsylla</taxon>
    </lineage>
</organism>
<feature type="transmembrane region" description="Helical" evidence="1">
    <location>
        <begin position="6"/>
        <end position="27"/>
    </location>
</feature>
<evidence type="ECO:0000313" key="2">
    <source>
        <dbReference type="EMBL" id="CAG6719770.1"/>
    </source>
</evidence>
<protein>
    <submittedName>
        <fullName evidence="2">Uncharacterized protein</fullName>
    </submittedName>
</protein>
<dbReference type="AlphaFoldDB" id="A0A8D8V6B0"/>
<name>A0A8D8V6B0_9HEMI</name>
<reference evidence="2" key="1">
    <citation type="submission" date="2021-05" db="EMBL/GenBank/DDBJ databases">
        <authorList>
            <person name="Alioto T."/>
            <person name="Alioto T."/>
            <person name="Gomez Garrido J."/>
        </authorList>
    </citation>
    <scope>NUCLEOTIDE SEQUENCE</scope>
</reference>
<evidence type="ECO:0000256" key="1">
    <source>
        <dbReference type="SAM" id="Phobius"/>
    </source>
</evidence>
<dbReference type="EMBL" id="HBUF01359347">
    <property type="protein sequence ID" value="CAG6719765.1"/>
    <property type="molecule type" value="Transcribed_RNA"/>
</dbReference>
<sequence>MTLSLTVILVNLYPVTILLTWISIYLLSVSYPRTLYLYLIPLVSTIPSYPKRPSLIYLRDPFPPPLIDPNPLFIPIESNKGTLWTKKCLLPLRTGIHRQSVYPPCLPLSIHIYQTWPLSVMDLLHPS</sequence>
<proteinExistence type="predicted"/>
<keyword evidence="1" id="KW-1133">Transmembrane helix</keyword>
<accession>A0A8D8V6B0</accession>
<keyword evidence="1" id="KW-0472">Membrane</keyword>